<evidence type="ECO:0000313" key="1">
    <source>
        <dbReference type="EMBL" id="MCQ1951593.1"/>
    </source>
</evidence>
<protein>
    <submittedName>
        <fullName evidence="1">Uncharacterized protein</fullName>
    </submittedName>
</protein>
<sequence length="149" mass="17442">MMVGQLDLLDLLEDPAPVNDPFYRCKCGSEFPCSAPMAELAVWAERHREHEEEFSAAQWPAGICAHCGEMYWIPTERPYWTFERLRDEHREVEPGVCGRMVEVRDMHELYSTGRKVPEPHWSKANLRNWIAELAAHRGRAWKIYNERSA</sequence>
<name>A0ABT1NV30_9MICC</name>
<dbReference type="EMBL" id="JANFLP010000020">
    <property type="protein sequence ID" value="MCQ1951593.1"/>
    <property type="molecule type" value="Genomic_DNA"/>
</dbReference>
<gene>
    <name evidence="1" type="ORF">NNX28_16875</name>
</gene>
<accession>A0ABT1NV30</accession>
<dbReference type="RefSeq" id="WP_255866601.1">
    <property type="nucleotide sequence ID" value="NZ_CP104263.1"/>
</dbReference>
<comment type="caution">
    <text evidence="1">The sequence shown here is derived from an EMBL/GenBank/DDBJ whole genome shotgun (WGS) entry which is preliminary data.</text>
</comment>
<organism evidence="1 2">
    <name type="scientific">Arthrobacter jinronghuae</name>
    <dbReference type="NCBI Taxonomy" id="2964609"/>
    <lineage>
        <taxon>Bacteria</taxon>
        <taxon>Bacillati</taxon>
        <taxon>Actinomycetota</taxon>
        <taxon>Actinomycetes</taxon>
        <taxon>Micrococcales</taxon>
        <taxon>Micrococcaceae</taxon>
        <taxon>Arthrobacter</taxon>
    </lineage>
</organism>
<dbReference type="Proteomes" id="UP001206924">
    <property type="component" value="Unassembled WGS sequence"/>
</dbReference>
<keyword evidence="2" id="KW-1185">Reference proteome</keyword>
<proteinExistence type="predicted"/>
<evidence type="ECO:0000313" key="2">
    <source>
        <dbReference type="Proteomes" id="UP001206924"/>
    </source>
</evidence>
<reference evidence="1 2" key="1">
    <citation type="submission" date="2022-07" db="EMBL/GenBank/DDBJ databases">
        <title>Novel species in genus Arthrobacter.</title>
        <authorList>
            <person name="Liu Y."/>
        </authorList>
    </citation>
    <scope>NUCLEOTIDE SEQUENCE [LARGE SCALE GENOMIC DNA]</scope>
    <source>
        <strain evidence="2">zg-Y859</strain>
    </source>
</reference>